<protein>
    <recommendedName>
        <fullName evidence="15">Sensory/regulatory protein RpfC</fullName>
        <ecNumber evidence="3">2.7.13.3</ecNumber>
    </recommendedName>
</protein>
<keyword evidence="7 19" id="KW-0812">Transmembrane</keyword>
<dbReference type="InterPro" id="IPR036097">
    <property type="entry name" value="HisK_dim/P_sf"/>
</dbReference>
<dbReference type="Gene3D" id="3.30.565.10">
    <property type="entry name" value="Histidine kinase-like ATPase, C-terminal domain"/>
    <property type="match status" value="1"/>
</dbReference>
<organism evidence="23">
    <name type="scientific">Magnetococcus massalia (strain MO-1)</name>
    <dbReference type="NCBI Taxonomy" id="451514"/>
    <lineage>
        <taxon>Bacteria</taxon>
        <taxon>Pseudomonadati</taxon>
        <taxon>Pseudomonadota</taxon>
        <taxon>Magnetococcia</taxon>
        <taxon>Magnetococcales</taxon>
        <taxon>Magnetococcaceae</taxon>
        <taxon>Magnetococcus</taxon>
    </lineage>
</organism>
<feature type="transmembrane region" description="Helical" evidence="19">
    <location>
        <begin position="336"/>
        <end position="358"/>
    </location>
</feature>
<dbReference type="PRINTS" id="PR00344">
    <property type="entry name" value="BCTRLSENSOR"/>
</dbReference>
<feature type="domain" description="Histidine kinase" evidence="20">
    <location>
        <begin position="473"/>
        <end position="697"/>
    </location>
</feature>
<reference evidence="23" key="1">
    <citation type="submission" date="2015-04" db="EMBL/GenBank/DDBJ databases">
        <authorList>
            <person name="Syromyatnikov M.Y."/>
            <person name="Popov V.N."/>
        </authorList>
    </citation>
    <scope>NUCLEOTIDE SEQUENCE</scope>
    <source>
        <strain evidence="23">MO-1</strain>
    </source>
</reference>
<dbReference type="AlphaFoldDB" id="A0A1S7LK83"/>
<dbReference type="InterPro" id="IPR001789">
    <property type="entry name" value="Sig_transdc_resp-reg_receiver"/>
</dbReference>
<evidence type="ECO:0000256" key="1">
    <source>
        <dbReference type="ARBA" id="ARBA00000085"/>
    </source>
</evidence>
<keyword evidence="18" id="KW-0175">Coiled coil</keyword>
<dbReference type="InterPro" id="IPR008207">
    <property type="entry name" value="Sig_transdc_His_kin_Hpt_dom"/>
</dbReference>
<dbReference type="EMBL" id="LO017727">
    <property type="protein sequence ID" value="CRH07382.1"/>
    <property type="molecule type" value="Genomic_DNA"/>
</dbReference>
<dbReference type="PROSITE" id="PS50894">
    <property type="entry name" value="HPT"/>
    <property type="match status" value="1"/>
</dbReference>
<evidence type="ECO:0000256" key="14">
    <source>
        <dbReference type="ARBA" id="ARBA00064003"/>
    </source>
</evidence>
<feature type="domain" description="Response regulatory" evidence="21">
    <location>
        <begin position="723"/>
        <end position="839"/>
    </location>
</feature>
<evidence type="ECO:0000256" key="10">
    <source>
        <dbReference type="ARBA" id="ARBA00022840"/>
    </source>
</evidence>
<dbReference type="CDD" id="cd17546">
    <property type="entry name" value="REC_hyHK_CKI1_RcsC-like"/>
    <property type="match status" value="1"/>
</dbReference>
<feature type="transmembrane region" description="Helical" evidence="19">
    <location>
        <begin position="311"/>
        <end position="330"/>
    </location>
</feature>
<evidence type="ECO:0000256" key="15">
    <source>
        <dbReference type="ARBA" id="ARBA00068150"/>
    </source>
</evidence>
<evidence type="ECO:0000256" key="13">
    <source>
        <dbReference type="ARBA" id="ARBA00023136"/>
    </source>
</evidence>
<evidence type="ECO:0000256" key="16">
    <source>
        <dbReference type="PROSITE-ProRule" id="PRU00110"/>
    </source>
</evidence>
<keyword evidence="12" id="KW-0902">Two-component regulatory system</keyword>
<comment type="subunit">
    <text evidence="14">At low DSF concentrations, interacts with RpfF.</text>
</comment>
<dbReference type="Pfam" id="PF02518">
    <property type="entry name" value="HATPase_c"/>
    <property type="match status" value="1"/>
</dbReference>
<keyword evidence="8" id="KW-0547">Nucleotide-binding</keyword>
<dbReference type="InterPro" id="IPR005467">
    <property type="entry name" value="His_kinase_dom"/>
</dbReference>
<dbReference type="Pfam" id="PF00512">
    <property type="entry name" value="HisKA"/>
    <property type="match status" value="1"/>
</dbReference>
<dbReference type="Gene3D" id="1.10.287.130">
    <property type="match status" value="1"/>
</dbReference>
<evidence type="ECO:0000256" key="9">
    <source>
        <dbReference type="ARBA" id="ARBA00022777"/>
    </source>
</evidence>
<dbReference type="InterPro" id="IPR003661">
    <property type="entry name" value="HisK_dim/P_dom"/>
</dbReference>
<evidence type="ECO:0000259" key="22">
    <source>
        <dbReference type="PROSITE" id="PS50894"/>
    </source>
</evidence>
<dbReference type="InterPro" id="IPR011623">
    <property type="entry name" value="7TMR_DISM_rcpt_extracell_dom1"/>
</dbReference>
<evidence type="ECO:0000256" key="3">
    <source>
        <dbReference type="ARBA" id="ARBA00012438"/>
    </source>
</evidence>
<dbReference type="SUPFAM" id="SSF55874">
    <property type="entry name" value="ATPase domain of HSP90 chaperone/DNA topoisomerase II/histidine kinase"/>
    <property type="match status" value="1"/>
</dbReference>
<dbReference type="InterPro" id="IPR003594">
    <property type="entry name" value="HATPase_dom"/>
</dbReference>
<sequence>MMPLLTWLWLLIWSQIGHTGQKLGLPLWGLIALGLAMAQPLQAAPQQVVPLNLGAAELVGQSANPHMLVLEDPSRQLTLADVRSPAWAERFVSLEGQRSNKGMSRSSWWIRMVVNNDQPQQITWLLQSTFPQLDYLDIHAFHSDGSQMELQLGDRRPFQQRPIPFENFVIPIDSPAQSQSEIYLRLMYQDVGLIDTQIMLWSPQEFALYRDYIGLVQGAYFGGLIFMFLYNLFIYFSTRLRAYLWYVLYLLCSAAFGFYSLGLGHRYINSGADFLNNDLHILLMALTMLMIVQFSRVFLRVPHYLPRLDKYLQGMIVLLLLAALLLVLGYKWHTAWLLKIAGITIICFPFVSGWVWYCGERRARFYTLGWVIALLFYTVSLGRWFGFSDTSFLTIWGGRIGLWIEAALFSLALADHINILRREKEQAQQREQQQLIAAKEQLEQKVHARTQDLERAKLQADEANAAKSAFLATMSHEIRTPMNGILGMTHLALHTVLNDQQRDYLNKIRSSTRYLLEIINNILDFSKIEAGKLEVERVPFSLDEVLENLSSLFAARARNNHLAFQVALADETPRYLMGDALRLQQVLANLIGNAIKFTESGWVRIEVEPLQPVQGETSAVTLRFAVRDTGIGMGEEQQQRLFKEFSQLDSTTTRKYGGSGLGLSISQRLIAQMGGEIGVTSALDQGSVFSFELSFDRASQESPQISHEQLMDEVAPPRFQSAHLLLVEDNPTNQQVAQELLQVVGLHVTLAHNGVEAVEVVRDGSFDLVLMDIQMPRMDGYQATALIRQDPRFADLPIIAMTAHALFQDQERCLAVGMNDHVSKPVEPSRFYKTIARWLPLEEAGGQSPAQANQIIEQTPVELPDEIPGINLAIGLRRVSHNHRLYLKLLREFYQDHQQTFQRFCEALTQGEVEQAKGLMHAIKGSAGNLGAEALAAAAVEVELGLQQEGSLSSAQKRFEKAMQEVMQGLAEKVMPISPAGQQDLPGSIDPAEREPLLMTLQQQLEAASPEAVEQLPKLRSLLGQPFRALLDQLESQLDSFDFDAAQQSFSQLRQQLDDATEEESP</sequence>
<gene>
    <name evidence="23" type="ORF">MAGMO_3243</name>
</gene>
<keyword evidence="10" id="KW-0067">ATP-binding</keyword>
<dbReference type="PANTHER" id="PTHR45339">
    <property type="entry name" value="HYBRID SIGNAL TRANSDUCTION HISTIDINE KINASE J"/>
    <property type="match status" value="1"/>
</dbReference>
<dbReference type="EC" id="2.7.13.3" evidence="3"/>
<dbReference type="Gene3D" id="2.60.40.2380">
    <property type="match status" value="1"/>
</dbReference>
<evidence type="ECO:0000256" key="17">
    <source>
        <dbReference type="PROSITE-ProRule" id="PRU00169"/>
    </source>
</evidence>
<dbReference type="SMART" id="SM00448">
    <property type="entry name" value="REC"/>
    <property type="match status" value="1"/>
</dbReference>
<evidence type="ECO:0000259" key="21">
    <source>
        <dbReference type="PROSITE" id="PS50110"/>
    </source>
</evidence>
<feature type="transmembrane region" description="Helical" evidence="19">
    <location>
        <begin position="365"/>
        <end position="386"/>
    </location>
</feature>
<dbReference type="Pfam" id="PF00072">
    <property type="entry name" value="Response_reg"/>
    <property type="match status" value="1"/>
</dbReference>
<evidence type="ECO:0000256" key="7">
    <source>
        <dbReference type="ARBA" id="ARBA00022692"/>
    </source>
</evidence>
<evidence type="ECO:0000313" key="23">
    <source>
        <dbReference type="EMBL" id="CRH07382.1"/>
    </source>
</evidence>
<dbReference type="Gene3D" id="3.40.50.2300">
    <property type="match status" value="1"/>
</dbReference>
<dbReference type="InterPro" id="IPR004358">
    <property type="entry name" value="Sig_transdc_His_kin-like_C"/>
</dbReference>
<dbReference type="Pfam" id="PF07695">
    <property type="entry name" value="7TMR-DISM_7TM"/>
    <property type="match status" value="1"/>
</dbReference>
<feature type="transmembrane region" description="Helical" evidence="19">
    <location>
        <begin position="281"/>
        <end position="299"/>
    </location>
</feature>
<dbReference type="InterPro" id="IPR011622">
    <property type="entry name" value="7TMR_DISM_rcpt_extracell_dom2"/>
</dbReference>
<evidence type="ECO:0000256" key="12">
    <source>
        <dbReference type="ARBA" id="ARBA00023012"/>
    </source>
</evidence>
<evidence type="ECO:0000259" key="20">
    <source>
        <dbReference type="PROSITE" id="PS50109"/>
    </source>
</evidence>
<evidence type="ECO:0000256" key="11">
    <source>
        <dbReference type="ARBA" id="ARBA00022989"/>
    </source>
</evidence>
<feature type="transmembrane region" description="Helical" evidence="19">
    <location>
        <begin position="243"/>
        <end position="261"/>
    </location>
</feature>
<dbReference type="Pfam" id="PF01627">
    <property type="entry name" value="Hpt"/>
    <property type="match status" value="1"/>
</dbReference>
<dbReference type="SUPFAM" id="SSF52172">
    <property type="entry name" value="CheY-like"/>
    <property type="match status" value="1"/>
</dbReference>
<dbReference type="FunFam" id="3.30.565.10:FF:000010">
    <property type="entry name" value="Sensor histidine kinase RcsC"/>
    <property type="match status" value="1"/>
</dbReference>
<evidence type="ECO:0000256" key="8">
    <source>
        <dbReference type="ARBA" id="ARBA00022741"/>
    </source>
</evidence>
<dbReference type="SUPFAM" id="SSF47384">
    <property type="entry name" value="Homodimeric domain of signal transducing histidine kinase"/>
    <property type="match status" value="1"/>
</dbReference>
<keyword evidence="5 17" id="KW-0597">Phosphoprotein</keyword>
<dbReference type="GO" id="GO:0005886">
    <property type="term" value="C:plasma membrane"/>
    <property type="evidence" value="ECO:0007669"/>
    <property type="project" value="UniProtKB-SubCell"/>
</dbReference>
<dbReference type="PANTHER" id="PTHR45339:SF1">
    <property type="entry name" value="HYBRID SIGNAL TRANSDUCTION HISTIDINE KINASE J"/>
    <property type="match status" value="1"/>
</dbReference>
<dbReference type="GO" id="GO:0000155">
    <property type="term" value="F:phosphorelay sensor kinase activity"/>
    <property type="evidence" value="ECO:0007669"/>
    <property type="project" value="InterPro"/>
</dbReference>
<dbReference type="FunFam" id="1.10.287.130:FF:000002">
    <property type="entry name" value="Two-component osmosensing histidine kinase"/>
    <property type="match status" value="1"/>
</dbReference>
<evidence type="ECO:0000256" key="18">
    <source>
        <dbReference type="SAM" id="Coils"/>
    </source>
</evidence>
<dbReference type="InterPro" id="IPR011006">
    <property type="entry name" value="CheY-like_superfamily"/>
</dbReference>
<dbReference type="CDD" id="cd16922">
    <property type="entry name" value="HATPase_EvgS-ArcB-TorS-like"/>
    <property type="match status" value="1"/>
</dbReference>
<keyword evidence="6 23" id="KW-0808">Transferase</keyword>
<feature type="transmembrane region" description="Helical" evidence="19">
    <location>
        <begin position="212"/>
        <end position="236"/>
    </location>
</feature>
<accession>A0A1S7LK83</accession>
<dbReference type="SMART" id="SM00387">
    <property type="entry name" value="HATPase_c"/>
    <property type="match status" value="1"/>
</dbReference>
<feature type="modified residue" description="Phosphohistidine" evidence="16">
    <location>
        <position position="921"/>
    </location>
</feature>
<dbReference type="SUPFAM" id="SSF47226">
    <property type="entry name" value="Histidine-containing phosphotransfer domain, HPT domain"/>
    <property type="match status" value="1"/>
</dbReference>
<dbReference type="GO" id="GO:0005524">
    <property type="term" value="F:ATP binding"/>
    <property type="evidence" value="ECO:0007669"/>
    <property type="project" value="UniProtKB-KW"/>
</dbReference>
<dbReference type="SMART" id="SM00388">
    <property type="entry name" value="HisKA"/>
    <property type="match status" value="1"/>
</dbReference>
<evidence type="ECO:0000256" key="6">
    <source>
        <dbReference type="ARBA" id="ARBA00022679"/>
    </source>
</evidence>
<keyword evidence="4" id="KW-1003">Cell membrane</keyword>
<comment type="subcellular location">
    <subcellularLocation>
        <location evidence="2">Cell membrane</location>
        <topology evidence="2">Multi-pass membrane protein</topology>
    </subcellularLocation>
</comment>
<dbReference type="Pfam" id="PF07696">
    <property type="entry name" value="7TMR-DISMED2"/>
    <property type="match status" value="1"/>
</dbReference>
<dbReference type="Gene3D" id="1.20.120.160">
    <property type="entry name" value="HPT domain"/>
    <property type="match status" value="1"/>
</dbReference>
<evidence type="ECO:0000256" key="4">
    <source>
        <dbReference type="ARBA" id="ARBA00022475"/>
    </source>
</evidence>
<evidence type="ECO:0000256" key="19">
    <source>
        <dbReference type="SAM" id="Phobius"/>
    </source>
</evidence>
<dbReference type="CDD" id="cd00082">
    <property type="entry name" value="HisKA"/>
    <property type="match status" value="1"/>
</dbReference>
<proteinExistence type="predicted"/>
<keyword evidence="9 23" id="KW-0418">Kinase</keyword>
<dbReference type="PROSITE" id="PS50109">
    <property type="entry name" value="HIS_KIN"/>
    <property type="match status" value="1"/>
</dbReference>
<keyword evidence="11 19" id="KW-1133">Transmembrane helix</keyword>
<name>A0A1S7LK83_MAGMO</name>
<comment type="catalytic activity">
    <reaction evidence="1">
        <text>ATP + protein L-histidine = ADP + protein N-phospho-L-histidine.</text>
        <dbReference type="EC" id="2.7.13.3"/>
    </reaction>
</comment>
<evidence type="ECO:0000256" key="2">
    <source>
        <dbReference type="ARBA" id="ARBA00004651"/>
    </source>
</evidence>
<keyword evidence="13 19" id="KW-0472">Membrane</keyword>
<dbReference type="InterPro" id="IPR036641">
    <property type="entry name" value="HPT_dom_sf"/>
</dbReference>
<dbReference type="PROSITE" id="PS50110">
    <property type="entry name" value="RESPONSE_REGULATORY"/>
    <property type="match status" value="1"/>
</dbReference>
<feature type="modified residue" description="4-aspartylphosphate" evidence="17">
    <location>
        <position position="772"/>
    </location>
</feature>
<evidence type="ECO:0000256" key="5">
    <source>
        <dbReference type="ARBA" id="ARBA00022553"/>
    </source>
</evidence>
<feature type="coiled-coil region" evidence="18">
    <location>
        <begin position="413"/>
        <end position="459"/>
    </location>
</feature>
<dbReference type="InterPro" id="IPR036890">
    <property type="entry name" value="HATPase_C_sf"/>
</dbReference>
<feature type="domain" description="HPt" evidence="22">
    <location>
        <begin position="882"/>
        <end position="977"/>
    </location>
</feature>